<feature type="domain" description="Peptidase M20 dimerisation" evidence="1">
    <location>
        <begin position="235"/>
        <end position="328"/>
    </location>
</feature>
<dbReference type="PIRSF" id="PIRSF005962">
    <property type="entry name" value="Pept_M20D_amidohydro"/>
    <property type="match status" value="1"/>
</dbReference>
<proteinExistence type="predicted"/>
<dbReference type="InterPro" id="IPR036264">
    <property type="entry name" value="Bact_exopeptidase_dim_dom"/>
</dbReference>
<comment type="caution">
    <text evidence="2">The sequence shown here is derived from an EMBL/GenBank/DDBJ whole genome shotgun (WGS) entry which is preliminary data.</text>
</comment>
<dbReference type="PANTHER" id="PTHR30575:SF3">
    <property type="entry name" value="PEPTIDASE M20 DIMERISATION DOMAIN-CONTAINING PROTEIN"/>
    <property type="match status" value="1"/>
</dbReference>
<organism evidence="2 3">
    <name type="scientific">Ferviditalea candida</name>
    <dbReference type="NCBI Taxonomy" id="3108399"/>
    <lineage>
        <taxon>Bacteria</taxon>
        <taxon>Bacillati</taxon>
        <taxon>Bacillota</taxon>
        <taxon>Bacilli</taxon>
        <taxon>Bacillales</taxon>
        <taxon>Paenibacillaceae</taxon>
        <taxon>Ferviditalea</taxon>
    </lineage>
</organism>
<dbReference type="Pfam" id="PF01546">
    <property type="entry name" value="Peptidase_M20"/>
    <property type="match status" value="1"/>
</dbReference>
<dbReference type="RefSeq" id="WP_371753092.1">
    <property type="nucleotide sequence ID" value="NZ_JAYJLD010000005.1"/>
</dbReference>
<keyword evidence="3" id="KW-1185">Reference proteome</keyword>
<evidence type="ECO:0000313" key="3">
    <source>
        <dbReference type="Proteomes" id="UP001310386"/>
    </source>
</evidence>
<dbReference type="InterPro" id="IPR017439">
    <property type="entry name" value="Amidohydrolase"/>
</dbReference>
<dbReference type="InterPro" id="IPR052030">
    <property type="entry name" value="Peptidase_M20/M20A_hydrolases"/>
</dbReference>
<dbReference type="SUPFAM" id="SSF53187">
    <property type="entry name" value="Zn-dependent exopeptidases"/>
    <property type="match status" value="1"/>
</dbReference>
<sequence>MDRRDLAGELELMAEQIQPWLLERRREIHRFPEVGWTEFHTSALVAQYLHEMNWKVKVGREIVSEEERLGVPSADKLEEHYAEVRSLLPVNPFIEHMRGGMTGVIGVLDTGRPGPTIAFRFDLDALPVTETEQSGHFPVRHGFSSVRRGQMHACGHDGHTAIGLGLAKLLSSRIAGLSGKIKLIFQPAEEGLRGAYPMVKAGAVDDVDYFFALHLGLRTGQGELITGAVNFLASTKFKISFTGKAAHAGIEPEQGRNAMLAAASAVLGIHGISAHSQGKTRVNCGTLQAGTAANIIPASAELTVETRSDRANVNEYLENRVKEICKGAAAMYGVDADWRIVGKGIPCDSHPELAKLVESAAAAIRSFDKISFGVPFEASDDATYFMDAVHARGGLSTYIVLGTRLAGGHHQPDFDFFEEDLVKGVKLLSRLALNLCGGIRN</sequence>
<protein>
    <submittedName>
        <fullName evidence="2">Amidohydrolase</fullName>
    </submittedName>
</protein>
<dbReference type="EMBL" id="JAYJLD010000005">
    <property type="protein sequence ID" value="MEB3100975.1"/>
    <property type="molecule type" value="Genomic_DNA"/>
</dbReference>
<accession>A0ABU5ZEP9</accession>
<dbReference type="Pfam" id="PF07687">
    <property type="entry name" value="M20_dimer"/>
    <property type="match status" value="1"/>
</dbReference>
<dbReference type="PANTHER" id="PTHR30575">
    <property type="entry name" value="PEPTIDASE M20"/>
    <property type="match status" value="1"/>
</dbReference>
<dbReference type="Gene3D" id="3.40.630.10">
    <property type="entry name" value="Zn peptidases"/>
    <property type="match status" value="2"/>
</dbReference>
<gene>
    <name evidence="2" type="ORF">VF724_04790</name>
</gene>
<evidence type="ECO:0000313" key="2">
    <source>
        <dbReference type="EMBL" id="MEB3100975.1"/>
    </source>
</evidence>
<dbReference type="NCBIfam" id="TIGR01891">
    <property type="entry name" value="amidohydrolases"/>
    <property type="match status" value="1"/>
</dbReference>
<evidence type="ECO:0000259" key="1">
    <source>
        <dbReference type="Pfam" id="PF07687"/>
    </source>
</evidence>
<name>A0ABU5ZEP9_9BACL</name>
<dbReference type="InterPro" id="IPR002933">
    <property type="entry name" value="Peptidase_M20"/>
</dbReference>
<dbReference type="InterPro" id="IPR011650">
    <property type="entry name" value="Peptidase_M20_dimer"/>
</dbReference>
<dbReference type="Proteomes" id="UP001310386">
    <property type="component" value="Unassembled WGS sequence"/>
</dbReference>
<dbReference type="SUPFAM" id="SSF55031">
    <property type="entry name" value="Bacterial exopeptidase dimerisation domain"/>
    <property type="match status" value="1"/>
</dbReference>
<reference evidence="2" key="1">
    <citation type="submission" date="2023-12" db="EMBL/GenBank/DDBJ databases">
        <title>Fervidustalea candida gen. nov., sp. nov., a novel member of the family Paenibacillaceae isolated from a geothermal area.</title>
        <authorList>
            <person name="Li W.-J."/>
            <person name="Jiao J.-Y."/>
            <person name="Chen Y."/>
        </authorList>
    </citation>
    <scope>NUCLEOTIDE SEQUENCE</scope>
    <source>
        <strain evidence="2">SYSU GA230002</strain>
    </source>
</reference>